<evidence type="ECO:0008006" key="6">
    <source>
        <dbReference type="Google" id="ProtNLM"/>
    </source>
</evidence>
<dbReference type="AlphaFoldDB" id="A0A0F7PAK8"/>
<reference evidence="3 4" key="3">
    <citation type="journal article" date="2016" name="Stand. Genomic Sci.">
        <title>Complete genome sequence of 'Halanaeroarchaeum sulfurireducens' M27-SA2, a sulfur-reducing and acetate-oxidizing haloarchaeon from the deep-sea hypersaline anoxic lake Medee.</title>
        <authorList>
            <person name="Messina E."/>
            <person name="Sorokin D.Y."/>
            <person name="Kublanov I.V."/>
            <person name="Toshchakov S."/>
            <person name="Lopatina A."/>
            <person name="Arcadi E."/>
            <person name="Smedile F."/>
            <person name="La Spada G."/>
            <person name="La Cono V."/>
            <person name="Yakimov M.M."/>
        </authorList>
    </citation>
    <scope>NUCLEOTIDE SEQUENCE [LARGE SCALE GENOMIC DNA]</scope>
    <source>
        <strain evidence="3 4">M27-SA2</strain>
    </source>
</reference>
<reference evidence="4" key="2">
    <citation type="submission" date="2015-05" db="EMBL/GenBank/DDBJ databases">
        <title>Complete genome sequence of Halanaeroarchaeum sulfurireducens type strain M27-SA2, a sulfate-reducer haloarchaeon from marine anoxic lake Medee.</title>
        <authorList>
            <person name="Messina E."/>
            <person name="Kublanov I.V."/>
            <person name="Toshchakov S."/>
            <person name="Arcadi E."/>
            <person name="La Spada G."/>
            <person name="La Cono V."/>
            <person name="Yakimov M.M."/>
        </authorList>
    </citation>
    <scope>NUCLEOTIDE SEQUENCE [LARGE SCALE GENOMIC DNA]</scope>
    <source>
        <strain evidence="4">M27-SA2</strain>
    </source>
</reference>
<keyword evidence="5" id="KW-1185">Reference proteome</keyword>
<dbReference type="KEGG" id="hsf:HLASA_1718"/>
<evidence type="ECO:0000313" key="2">
    <source>
        <dbReference type="EMBL" id="AKH98206.1"/>
    </source>
</evidence>
<feature type="transmembrane region" description="Helical" evidence="1">
    <location>
        <begin position="132"/>
        <end position="153"/>
    </location>
</feature>
<name>A0A0F7PAK8_9EURY</name>
<dbReference type="RefSeq" id="WP_050048883.1">
    <property type="nucleotide sequence ID" value="NZ_CP008874.1"/>
</dbReference>
<feature type="transmembrane region" description="Helical" evidence="1">
    <location>
        <begin position="93"/>
        <end position="112"/>
    </location>
</feature>
<feature type="transmembrane region" description="Helical" evidence="1">
    <location>
        <begin position="159"/>
        <end position="182"/>
    </location>
</feature>
<dbReference type="GeneID" id="26011052"/>
<protein>
    <recommendedName>
        <fullName evidence="6">DUF2391 domain-containing protein</fullName>
    </recommendedName>
</protein>
<dbReference type="Proteomes" id="UP000069906">
    <property type="component" value="Chromosome"/>
</dbReference>
<sequence>MSDPGDEPSLVDLIDDLERIEDTLEDETARSSVEEAIATARRIDTPPVFGRVIRGFDRADLTEATVGSLLLGIPMFVEGGTNEAGAFIATRPLAMIVTIALVIGLTVGIIYVADIQDVRVHEPILGFVPRRLVGVLGASLITATLMMTVWGRVDWAEPWLAVSQIVVAMVPMSIGGALGDILPGS</sequence>
<organism evidence="2 5">
    <name type="scientific">Halanaeroarchaeum sulfurireducens</name>
    <dbReference type="NCBI Taxonomy" id="1604004"/>
    <lineage>
        <taxon>Archaea</taxon>
        <taxon>Methanobacteriati</taxon>
        <taxon>Methanobacteriota</taxon>
        <taxon>Stenosarchaea group</taxon>
        <taxon>Halobacteria</taxon>
        <taxon>Halobacteriales</taxon>
        <taxon>Halobacteriaceae</taxon>
        <taxon>Halanaeroarchaeum</taxon>
    </lineage>
</organism>
<dbReference type="EMBL" id="CP011564">
    <property type="protein sequence ID" value="ALG82600.1"/>
    <property type="molecule type" value="Genomic_DNA"/>
</dbReference>
<keyword evidence="1" id="KW-0472">Membrane</keyword>
<gene>
    <name evidence="3" type="ORF">HLASA_1718</name>
    <name evidence="2" type="ORF">HLASF_1731</name>
</gene>
<evidence type="ECO:0000313" key="5">
    <source>
        <dbReference type="Proteomes" id="UP000069906"/>
    </source>
</evidence>
<keyword evidence="1" id="KW-0812">Transmembrane</keyword>
<dbReference type="KEGG" id="hsu:HLASF_1731"/>
<reference evidence="2 5" key="1">
    <citation type="journal article" date="2015" name="ISME J.">
        <title>Elemental sulfur and acetate can support life of a novel strictly anaerobic haloarchaeon.</title>
        <authorList>
            <person name="Sorokin D.Y."/>
            <person name="Kublanov I.V."/>
            <person name="Gavrilov S.N."/>
            <person name="Rojo D."/>
            <person name="Roman P."/>
            <person name="Golyshin P.N."/>
            <person name="Slepak V.Z."/>
            <person name="Smedile F."/>
            <person name="Ferrer M."/>
            <person name="Messina E."/>
            <person name="La Cono V."/>
            <person name="Yakimov M.M."/>
        </authorList>
    </citation>
    <scope>NUCLEOTIDE SEQUENCE [LARGE SCALE GENOMIC DNA]</scope>
    <source>
        <strain evidence="2 5">HSR2</strain>
    </source>
</reference>
<proteinExistence type="predicted"/>
<dbReference type="Proteomes" id="UP000060390">
    <property type="component" value="Chromosome"/>
</dbReference>
<dbReference type="STRING" id="1604004.HLASA_1718"/>
<evidence type="ECO:0000256" key="1">
    <source>
        <dbReference type="SAM" id="Phobius"/>
    </source>
</evidence>
<keyword evidence="1" id="KW-1133">Transmembrane helix</keyword>
<evidence type="ECO:0000313" key="3">
    <source>
        <dbReference type="EMBL" id="ALG82600.1"/>
    </source>
</evidence>
<dbReference type="EMBL" id="CP008874">
    <property type="protein sequence ID" value="AKH98206.1"/>
    <property type="molecule type" value="Genomic_DNA"/>
</dbReference>
<dbReference type="OrthoDB" id="328136at2157"/>
<accession>A0A0F7PAK8</accession>
<evidence type="ECO:0000313" key="4">
    <source>
        <dbReference type="Proteomes" id="UP000060390"/>
    </source>
</evidence>
<dbReference type="HOGENOM" id="CLU_098904_0_0_2"/>